<evidence type="ECO:0000313" key="2">
    <source>
        <dbReference type="EMBL" id="GAA4209224.1"/>
    </source>
</evidence>
<keyword evidence="1" id="KW-0472">Membrane</keyword>
<evidence type="ECO:0000256" key="1">
    <source>
        <dbReference type="SAM" id="Phobius"/>
    </source>
</evidence>
<accession>A0ABP8BKL2</accession>
<feature type="transmembrane region" description="Helical" evidence="1">
    <location>
        <begin position="12"/>
        <end position="32"/>
    </location>
</feature>
<organism evidence="2 3">
    <name type="scientific">Streptosporangium oxazolinicum</name>
    <dbReference type="NCBI Taxonomy" id="909287"/>
    <lineage>
        <taxon>Bacteria</taxon>
        <taxon>Bacillati</taxon>
        <taxon>Actinomycetota</taxon>
        <taxon>Actinomycetes</taxon>
        <taxon>Streptosporangiales</taxon>
        <taxon>Streptosporangiaceae</taxon>
        <taxon>Streptosporangium</taxon>
    </lineage>
</organism>
<sequence>MTPHDPVRRRRDLAALAIIIVGLIGLLAVAFIAHPLPALASVVVVAAGLALGAEWGGAR</sequence>
<name>A0ABP8BKL2_9ACTN</name>
<reference evidence="3" key="1">
    <citation type="journal article" date="2019" name="Int. J. Syst. Evol. Microbiol.">
        <title>The Global Catalogue of Microorganisms (GCM) 10K type strain sequencing project: providing services to taxonomists for standard genome sequencing and annotation.</title>
        <authorList>
            <consortium name="The Broad Institute Genomics Platform"/>
            <consortium name="The Broad Institute Genome Sequencing Center for Infectious Disease"/>
            <person name="Wu L."/>
            <person name="Ma J."/>
        </authorList>
    </citation>
    <scope>NUCLEOTIDE SEQUENCE [LARGE SCALE GENOMIC DNA]</scope>
    <source>
        <strain evidence="3">JCM 17388</strain>
    </source>
</reference>
<dbReference type="Proteomes" id="UP001501251">
    <property type="component" value="Unassembled WGS sequence"/>
</dbReference>
<keyword evidence="3" id="KW-1185">Reference proteome</keyword>
<proteinExistence type="predicted"/>
<feature type="transmembrane region" description="Helical" evidence="1">
    <location>
        <begin position="38"/>
        <end position="58"/>
    </location>
</feature>
<comment type="caution">
    <text evidence="2">The sequence shown here is derived from an EMBL/GenBank/DDBJ whole genome shotgun (WGS) entry which is preliminary data.</text>
</comment>
<gene>
    <name evidence="2" type="ORF">GCM10022252_75420</name>
</gene>
<dbReference type="EMBL" id="BAABAQ010000020">
    <property type="protein sequence ID" value="GAA4209224.1"/>
    <property type="molecule type" value="Genomic_DNA"/>
</dbReference>
<evidence type="ECO:0000313" key="3">
    <source>
        <dbReference type="Proteomes" id="UP001501251"/>
    </source>
</evidence>
<dbReference type="RefSeq" id="WP_344923119.1">
    <property type="nucleotide sequence ID" value="NZ_BAABAQ010000020.1"/>
</dbReference>
<keyword evidence="1" id="KW-0812">Transmembrane</keyword>
<keyword evidence="1" id="KW-1133">Transmembrane helix</keyword>
<protein>
    <submittedName>
        <fullName evidence="2">Uncharacterized protein</fullName>
    </submittedName>
</protein>